<dbReference type="InterPro" id="IPR012337">
    <property type="entry name" value="RNaseH-like_sf"/>
</dbReference>
<dbReference type="EMBL" id="JAAPAO010000179">
    <property type="protein sequence ID" value="KAF4669004.1"/>
    <property type="molecule type" value="Genomic_DNA"/>
</dbReference>
<dbReference type="AlphaFoldDB" id="A0A7J6MBW3"/>
<dbReference type="SUPFAM" id="SSF53098">
    <property type="entry name" value="Ribonuclease H-like"/>
    <property type="match status" value="1"/>
</dbReference>
<dbReference type="GO" id="GO:0015074">
    <property type="term" value="P:DNA integration"/>
    <property type="evidence" value="ECO:0007669"/>
    <property type="project" value="InterPro"/>
</dbReference>
<evidence type="ECO:0000313" key="2">
    <source>
        <dbReference type="EMBL" id="KAF4669004.1"/>
    </source>
</evidence>
<dbReference type="OrthoDB" id="10068564at2759"/>
<keyword evidence="3" id="KW-1185">Reference proteome</keyword>
<feature type="domain" description="Integrase catalytic" evidence="1">
    <location>
        <begin position="21"/>
        <end position="178"/>
    </location>
</feature>
<gene>
    <name evidence="2" type="ORF">FOL47_002739</name>
</gene>
<dbReference type="Gene3D" id="3.30.420.10">
    <property type="entry name" value="Ribonuclease H-like superfamily/Ribonuclease H"/>
    <property type="match status" value="1"/>
</dbReference>
<reference evidence="2 3" key="1">
    <citation type="submission" date="2020-04" db="EMBL/GenBank/DDBJ databases">
        <title>Perkinsus chesapeaki whole genome sequence.</title>
        <authorList>
            <person name="Bogema D.R."/>
        </authorList>
    </citation>
    <scope>NUCLEOTIDE SEQUENCE [LARGE SCALE GENOMIC DNA]</scope>
    <source>
        <strain evidence="2">ATCC PRA-425</strain>
    </source>
</reference>
<sequence length="289" mass="32955">MSVNTKPGDRQFKPAVVPQQLICLPFYKVGMDVLGPYDNHYYITTLADYFTGTLIGRATTYCPTHRDVRLLLNSVYHVYGTVPTIVLSDNGSQFQVARREFPNTWLMTAIRGSPSNGLVERQHRCINAKLRRLRLQGVTVTTDRQWQDVVNRVLGELNNSPRPKAKGLCPLDILSHYPGTNVLVGARRRLPNKYLDLWKTYRQQCFERSANSVPCSVQEIKPGQLVYLRCPENANKMDARYSPQTVKSVLGSNRIELATSKVVHFKYLKILRNVTSYDEDDEVYIAADE</sequence>
<dbReference type="GO" id="GO:0003676">
    <property type="term" value="F:nucleic acid binding"/>
    <property type="evidence" value="ECO:0007669"/>
    <property type="project" value="InterPro"/>
</dbReference>
<organism evidence="2 3">
    <name type="scientific">Perkinsus chesapeaki</name>
    <name type="common">Clam parasite</name>
    <name type="synonym">Perkinsus andrewsi</name>
    <dbReference type="NCBI Taxonomy" id="330153"/>
    <lineage>
        <taxon>Eukaryota</taxon>
        <taxon>Sar</taxon>
        <taxon>Alveolata</taxon>
        <taxon>Perkinsozoa</taxon>
        <taxon>Perkinsea</taxon>
        <taxon>Perkinsida</taxon>
        <taxon>Perkinsidae</taxon>
        <taxon>Perkinsus</taxon>
    </lineage>
</organism>
<dbReference type="InterPro" id="IPR036397">
    <property type="entry name" value="RNaseH_sf"/>
</dbReference>
<dbReference type="InterPro" id="IPR001584">
    <property type="entry name" value="Integrase_cat-core"/>
</dbReference>
<protein>
    <recommendedName>
        <fullName evidence="1">Integrase catalytic domain-containing protein</fullName>
    </recommendedName>
</protein>
<evidence type="ECO:0000313" key="3">
    <source>
        <dbReference type="Proteomes" id="UP000591131"/>
    </source>
</evidence>
<dbReference type="PANTHER" id="PTHR37984">
    <property type="entry name" value="PROTEIN CBG26694"/>
    <property type="match status" value="1"/>
</dbReference>
<comment type="caution">
    <text evidence="2">The sequence shown here is derived from an EMBL/GenBank/DDBJ whole genome shotgun (WGS) entry which is preliminary data.</text>
</comment>
<dbReference type="InterPro" id="IPR050951">
    <property type="entry name" value="Retrovirus_Pol_polyprotein"/>
</dbReference>
<dbReference type="Proteomes" id="UP000591131">
    <property type="component" value="Unassembled WGS sequence"/>
</dbReference>
<name>A0A7J6MBW3_PERCH</name>
<dbReference type="PROSITE" id="PS50994">
    <property type="entry name" value="INTEGRASE"/>
    <property type="match status" value="1"/>
</dbReference>
<dbReference type="PANTHER" id="PTHR37984:SF5">
    <property type="entry name" value="PROTEIN NYNRIN-LIKE"/>
    <property type="match status" value="1"/>
</dbReference>
<proteinExistence type="predicted"/>
<evidence type="ECO:0000259" key="1">
    <source>
        <dbReference type="PROSITE" id="PS50994"/>
    </source>
</evidence>
<accession>A0A7J6MBW3</accession>